<keyword evidence="3" id="KW-1185">Reference proteome</keyword>
<feature type="region of interest" description="Disordered" evidence="1">
    <location>
        <begin position="1"/>
        <end position="23"/>
    </location>
</feature>
<comment type="caution">
    <text evidence="2">The sequence shown here is derived from an EMBL/GenBank/DDBJ whole genome shotgun (WGS) entry which is preliminary data.</text>
</comment>
<proteinExistence type="predicted"/>
<organism evidence="2 3">
    <name type="scientific">Streptomyces marokkonensis</name>
    <dbReference type="NCBI Taxonomy" id="324855"/>
    <lineage>
        <taxon>Bacteria</taxon>
        <taxon>Bacillati</taxon>
        <taxon>Actinomycetota</taxon>
        <taxon>Actinomycetes</taxon>
        <taxon>Kitasatosporales</taxon>
        <taxon>Streptomycetaceae</taxon>
        <taxon>Streptomyces</taxon>
    </lineage>
</organism>
<dbReference type="InterPro" id="IPR036849">
    <property type="entry name" value="Enolase-like_C_sf"/>
</dbReference>
<gene>
    <name evidence="2" type="ORF">GCM10022384_61440</name>
</gene>
<evidence type="ECO:0000256" key="1">
    <source>
        <dbReference type="SAM" id="MobiDB-lite"/>
    </source>
</evidence>
<dbReference type="Proteomes" id="UP001500034">
    <property type="component" value="Unassembled WGS sequence"/>
</dbReference>
<sequence length="110" mass="11975">MGAGNAAEAGTATTAHGQAAADPRDRLAALRRELPARVELVEGSYQKAVDAAHTLMTDFEEAHRLRVQLEEEPLPAEQRIEWMEKLSKARAAAQASVTTLEQVETLILKV</sequence>
<protein>
    <submittedName>
        <fullName evidence="2">Uncharacterized protein</fullName>
    </submittedName>
</protein>
<evidence type="ECO:0000313" key="2">
    <source>
        <dbReference type="EMBL" id="GAA4007042.1"/>
    </source>
</evidence>
<name>A0ABP7S612_9ACTN</name>
<dbReference type="Gene3D" id="3.20.20.120">
    <property type="entry name" value="Enolase-like C-terminal domain"/>
    <property type="match status" value="1"/>
</dbReference>
<dbReference type="RefSeq" id="WP_345596681.1">
    <property type="nucleotide sequence ID" value="NZ_BAABCQ010000182.1"/>
</dbReference>
<feature type="compositionally biased region" description="Low complexity" evidence="1">
    <location>
        <begin position="1"/>
        <end position="21"/>
    </location>
</feature>
<dbReference type="EMBL" id="BAABCQ010000182">
    <property type="protein sequence ID" value="GAA4007042.1"/>
    <property type="molecule type" value="Genomic_DNA"/>
</dbReference>
<reference evidence="3" key="1">
    <citation type="journal article" date="2019" name="Int. J. Syst. Evol. Microbiol.">
        <title>The Global Catalogue of Microorganisms (GCM) 10K type strain sequencing project: providing services to taxonomists for standard genome sequencing and annotation.</title>
        <authorList>
            <consortium name="The Broad Institute Genomics Platform"/>
            <consortium name="The Broad Institute Genome Sequencing Center for Infectious Disease"/>
            <person name="Wu L."/>
            <person name="Ma J."/>
        </authorList>
    </citation>
    <scope>NUCLEOTIDE SEQUENCE [LARGE SCALE GENOMIC DNA]</scope>
    <source>
        <strain evidence="3">JCM 17027</strain>
    </source>
</reference>
<accession>A0ABP7S612</accession>
<evidence type="ECO:0000313" key="3">
    <source>
        <dbReference type="Proteomes" id="UP001500034"/>
    </source>
</evidence>